<dbReference type="GO" id="GO:0005546">
    <property type="term" value="F:phosphatidylinositol-4,5-bisphosphate binding"/>
    <property type="evidence" value="ECO:0007669"/>
    <property type="project" value="InterPro"/>
</dbReference>
<evidence type="ECO:0000313" key="10">
    <source>
        <dbReference type="RefSeq" id="XP_005173036.1"/>
    </source>
</evidence>
<keyword evidence="9" id="KW-1185">Reference proteome</keyword>
<dbReference type="PANTHER" id="PTHR12542:SF41">
    <property type="entry name" value="EXOCYST COMPLEX COMPONENT 7"/>
    <property type="match status" value="1"/>
</dbReference>
<keyword evidence="12" id="KW-1267">Proteomics identification</keyword>
<keyword evidence="2 5" id="KW-0813">Transport</keyword>
<feature type="region of interest" description="Disordered" evidence="7">
    <location>
        <begin position="249"/>
        <end position="272"/>
    </location>
</feature>
<dbReference type="GeneID" id="406723"/>
<dbReference type="OrthoDB" id="1922221at2759"/>
<evidence type="ECO:0000256" key="3">
    <source>
        <dbReference type="ARBA" id="ARBA00022483"/>
    </source>
</evidence>
<dbReference type="InterPro" id="IPR004140">
    <property type="entry name" value="Exo70"/>
</dbReference>
<dbReference type="CTD" id="23265"/>
<feature type="coiled-coil region" evidence="6">
    <location>
        <begin position="4"/>
        <end position="31"/>
    </location>
</feature>
<dbReference type="Proteomes" id="UP000000437">
    <property type="component" value="Chromosome 12"/>
</dbReference>
<feature type="domain" description="Exocyst complex subunit Exo70 C-terminal" evidence="8">
    <location>
        <begin position="303"/>
        <end position="679"/>
    </location>
</feature>
<evidence type="ECO:0000259" key="8">
    <source>
        <dbReference type="Pfam" id="PF03081"/>
    </source>
</evidence>
<dbReference type="RefSeq" id="XP_005173036.1">
    <property type="nucleotide sequence ID" value="XM_005172979.6"/>
</dbReference>
<evidence type="ECO:0000256" key="4">
    <source>
        <dbReference type="ARBA" id="ARBA00026169"/>
    </source>
</evidence>
<evidence type="ECO:0000313" key="9">
    <source>
        <dbReference type="Proteomes" id="UP000000437"/>
    </source>
</evidence>
<reference evidence="10" key="1">
    <citation type="submission" date="2025-08" db="UniProtKB">
        <authorList>
            <consortium name="RefSeq"/>
        </authorList>
    </citation>
    <scope>IDENTIFICATION</scope>
    <source>
        <strain evidence="10">Tuebingen</strain>
        <tissue evidence="10">Fibroblasts and whole tissue</tissue>
    </source>
</reference>
<keyword evidence="6" id="KW-0175">Coiled coil</keyword>
<proteinExistence type="evidence at protein level"/>
<name>A0A8M2BKA5_DANRE</name>
<comment type="function">
    <text evidence="5">Component of the exocyst complex involved in the docking of exocytic vesicles with fusion sites on the plasma membrane.</text>
</comment>
<evidence type="ECO:0000256" key="5">
    <source>
        <dbReference type="RuleBase" id="RU365026"/>
    </source>
</evidence>
<dbReference type="PANTHER" id="PTHR12542">
    <property type="entry name" value="EXOCYST COMPLEX PROTEIN EXO70"/>
    <property type="match status" value="1"/>
</dbReference>
<comment type="similarity">
    <text evidence="1 5">Belongs to the EXO70 family.</text>
</comment>
<keyword evidence="5" id="KW-0653">Protein transport</keyword>
<sequence length="686" mass="78447">MIPTEDASARKREIEEKLKQEQETLSFIRESLEKSDQLTKGMVSILSSFESRLMQLENSIIPVHKQTENLQRLQENVDKTLSNMDHVISYYHVAKDTDKIIREGPAGRLYEYLACIAKIQKAVEYFQDNNPDSPELNTVKARFEKGKELLEAEFRSLLTRYSKPVPPVLILDAIGGDEDMEVQEEVTLEHLPEAVLQDIICISAWLVEYGRNQDFMNVYFQVRSSQLDRSIKGLKEHFRKNSATSAIHSPAVQTKRKETPTKKAPKRPGFEHDLRGVKHLSDEKHGATAGKDDVLDIEIDSYIHCISAFVKLAQSEYALLTEIIPEHHQKKTFDSLIQEALDNLMLEGDNIVSAARRAIMRHDYSAVLTIFPILRHLKQTKPDFDATLQGTAASTKNKLPALITSMETIGAKALEEFADSIKNDPDKEYNMPKDGTVHELTSNAILFLQQLLDFQETAGAMLASQVLGDTYNIPLDPRESSSSASSYSSEFSRKLLSTYIYKVLGNLQLNLSNKAKVYEDPALRAIFLHNNYNYILKSLEKSELIQLVAVTVKKVESSYRELIEQEIQNYQRSWLRVTEHLAERNIPDFQPGAKLKDKERQIIKDKFKGFNDGLEELCKIQKGWAVPDKEQRDTIRHAQKRVVSLTYKAFLQRCANISFTKNPEKYHRYSPEQVEDMIDRLFDTSA</sequence>
<organism evidence="9 10">
    <name type="scientific">Danio rerio</name>
    <name type="common">Zebrafish</name>
    <name type="synonym">Brachydanio rerio</name>
    <dbReference type="NCBI Taxonomy" id="7955"/>
    <lineage>
        <taxon>Eukaryota</taxon>
        <taxon>Metazoa</taxon>
        <taxon>Chordata</taxon>
        <taxon>Craniata</taxon>
        <taxon>Vertebrata</taxon>
        <taxon>Euteleostomi</taxon>
        <taxon>Actinopterygii</taxon>
        <taxon>Neopterygii</taxon>
        <taxon>Teleostei</taxon>
        <taxon>Ostariophysi</taxon>
        <taxon>Cypriniformes</taxon>
        <taxon>Danionidae</taxon>
        <taxon>Danioninae</taxon>
        <taxon>Danio</taxon>
    </lineage>
</organism>
<evidence type="ECO:0000313" key="11">
    <source>
        <dbReference type="ZFIN" id="ZDB-GENE-040426-2752"/>
    </source>
</evidence>
<dbReference type="Pfam" id="PF20669">
    <property type="entry name" value="Exo70_N"/>
    <property type="match status" value="1"/>
</dbReference>
<dbReference type="GO" id="GO:0021537">
    <property type="term" value="P:telencephalon development"/>
    <property type="evidence" value="ECO:0000315"/>
    <property type="project" value="ZFIN"/>
</dbReference>
<protein>
    <recommendedName>
        <fullName evidence="4 5">Exocyst complex component 7</fullName>
    </recommendedName>
    <alternativeName>
        <fullName evidence="5">Exocyst complex component Exo70</fullName>
    </alternativeName>
</protein>
<dbReference type="Pfam" id="PF03081">
    <property type="entry name" value="Exo70_C"/>
    <property type="match status" value="1"/>
</dbReference>
<dbReference type="GO" id="GO:0006887">
    <property type="term" value="P:exocytosis"/>
    <property type="evidence" value="ECO:0007669"/>
    <property type="project" value="UniProtKB-KW"/>
</dbReference>
<keyword evidence="3 5" id="KW-0268">Exocytosis</keyword>
<evidence type="ECO:0007829" key="12">
    <source>
        <dbReference type="PeptideAtlas" id="A0A8M2BKA5"/>
    </source>
</evidence>
<dbReference type="AGR" id="ZFIN:ZDB-GENE-040426-2752"/>
<dbReference type="InterPro" id="IPR046364">
    <property type="entry name" value="Exo70_C"/>
</dbReference>
<dbReference type="ZFIN" id="ZDB-GENE-040426-2752">
    <property type="gene designation" value="exoc7"/>
</dbReference>
<dbReference type="SUPFAM" id="SSF74788">
    <property type="entry name" value="Cullin repeat-like"/>
    <property type="match status" value="1"/>
</dbReference>
<accession>A0A8M2BKA5</accession>
<dbReference type="InterPro" id="IPR016159">
    <property type="entry name" value="Cullin_repeat-like_dom_sf"/>
</dbReference>
<dbReference type="GO" id="GO:0015031">
    <property type="term" value="P:protein transport"/>
    <property type="evidence" value="ECO:0007669"/>
    <property type="project" value="UniProtKB-KW"/>
</dbReference>
<evidence type="ECO:0000256" key="6">
    <source>
        <dbReference type="SAM" id="Coils"/>
    </source>
</evidence>
<dbReference type="AlphaFoldDB" id="A0A8M2BKA5"/>
<evidence type="ECO:0000256" key="7">
    <source>
        <dbReference type="SAM" id="MobiDB-lite"/>
    </source>
</evidence>
<evidence type="ECO:0000256" key="1">
    <source>
        <dbReference type="ARBA" id="ARBA00006756"/>
    </source>
</evidence>
<evidence type="ECO:0000256" key="2">
    <source>
        <dbReference type="ARBA" id="ARBA00022448"/>
    </source>
</evidence>
<dbReference type="Gene3D" id="1.20.1280.170">
    <property type="entry name" value="Exocyst complex component Exo70"/>
    <property type="match status" value="2"/>
</dbReference>
<gene>
    <name evidence="10 11" type="primary">exoc7</name>
    <name evidence="10" type="synonym">zgc:56575</name>
</gene>
<dbReference type="GO" id="GO:0000145">
    <property type="term" value="C:exocyst"/>
    <property type="evidence" value="ECO:0007669"/>
    <property type="project" value="InterPro"/>
</dbReference>